<evidence type="ECO:0000313" key="1">
    <source>
        <dbReference type="EMBL" id="EYU13686.1"/>
    </source>
</evidence>
<dbReference type="EMBL" id="JFGV01000073">
    <property type="protein sequence ID" value="EYU13686.1"/>
    <property type="molecule type" value="Genomic_DNA"/>
</dbReference>
<reference evidence="1 2" key="1">
    <citation type="submission" date="2014-03" db="EMBL/GenBank/DDBJ databases">
        <title>Draft Genome of Photorhabdus luminescens BA1, an Egyptian Isolate.</title>
        <authorList>
            <person name="Ghazal S."/>
            <person name="Hurst S.G.IV."/>
            <person name="Morris K."/>
            <person name="Thomas K."/>
            <person name="Tisa L.S."/>
        </authorList>
    </citation>
    <scope>NUCLEOTIDE SEQUENCE [LARGE SCALE GENOMIC DNA]</scope>
    <source>
        <strain evidence="1 2">BA1</strain>
    </source>
</reference>
<evidence type="ECO:0000313" key="2">
    <source>
        <dbReference type="Proteomes" id="UP000023464"/>
    </source>
</evidence>
<dbReference type="RefSeq" id="WP_051560853.1">
    <property type="nucleotide sequence ID" value="NZ_CAWLTM010000042.1"/>
</dbReference>
<keyword evidence="2" id="KW-1185">Reference proteome</keyword>
<accession>A0A022PD95</accession>
<sequence length="160" mass="18165">MNIISKEAHDWGMGIIGNRLKSVQGLVYILHVEDIEHPQELLFEFEGAGVSRKISCSQDGSSLVVCNKPMFESDLGEYGKQIIKDISQHPIFNELIGRKLSRFNAIYSEIEQCVIGFNFIFCSYGQISLLNLGDEIYIYNDIPECIFLEEKITLVNIVNL</sequence>
<comment type="caution">
    <text evidence="1">The sequence shown here is derived from an EMBL/GenBank/DDBJ whole genome shotgun (WGS) entry which is preliminary data.</text>
</comment>
<proteinExistence type="predicted"/>
<dbReference type="AlphaFoldDB" id="A0A022PD95"/>
<dbReference type="Proteomes" id="UP000023464">
    <property type="component" value="Unassembled WGS sequence"/>
</dbReference>
<name>A0A022PD95_9GAMM</name>
<protein>
    <submittedName>
        <fullName evidence="1">Uncharacterized protein</fullName>
    </submittedName>
</protein>
<gene>
    <name evidence="1" type="ORF">BA1DRAFT_03810</name>
</gene>
<organism evidence="1 2">
    <name type="scientific">Photorhabdus aegyptia</name>
    <dbReference type="NCBI Taxonomy" id="2805098"/>
    <lineage>
        <taxon>Bacteria</taxon>
        <taxon>Pseudomonadati</taxon>
        <taxon>Pseudomonadota</taxon>
        <taxon>Gammaproteobacteria</taxon>
        <taxon>Enterobacterales</taxon>
        <taxon>Morganellaceae</taxon>
        <taxon>Photorhabdus</taxon>
    </lineage>
</organism>